<accession>A0ABR3X6D7</accession>
<evidence type="ECO:0000313" key="2">
    <source>
        <dbReference type="EMBL" id="KAL1871243.1"/>
    </source>
</evidence>
<dbReference type="Proteomes" id="UP001583193">
    <property type="component" value="Unassembled WGS sequence"/>
</dbReference>
<feature type="region of interest" description="Disordered" evidence="1">
    <location>
        <begin position="1"/>
        <end position="112"/>
    </location>
</feature>
<keyword evidence="3" id="KW-1185">Reference proteome</keyword>
<reference evidence="2 3" key="1">
    <citation type="journal article" date="2024" name="IMA Fungus">
        <title>IMA Genome - F19 : A genome assembly and annotation guide to empower mycologists, including annotated draft genome sequences of Ceratocystis pirilliformis, Diaporthe australafricana, Fusarium ophioides, Paecilomyces lecythidis, and Sporothrix stenoceras.</title>
        <authorList>
            <person name="Aylward J."/>
            <person name="Wilson A.M."/>
            <person name="Visagie C.M."/>
            <person name="Spraker J."/>
            <person name="Barnes I."/>
            <person name="Buitendag C."/>
            <person name="Ceriani C."/>
            <person name="Del Mar Angel L."/>
            <person name="du Plessis D."/>
            <person name="Fuchs T."/>
            <person name="Gasser K."/>
            <person name="Kramer D."/>
            <person name="Li W."/>
            <person name="Munsamy K."/>
            <person name="Piso A."/>
            <person name="Price J.L."/>
            <person name="Sonnekus B."/>
            <person name="Thomas C."/>
            <person name="van der Nest A."/>
            <person name="van Dijk A."/>
            <person name="van Heerden A."/>
            <person name="van Vuuren N."/>
            <person name="Yilmaz N."/>
            <person name="Duong T.A."/>
            <person name="van der Merwe N.A."/>
            <person name="Wingfield M.J."/>
            <person name="Wingfield B.D."/>
        </authorList>
    </citation>
    <scope>NUCLEOTIDE SEQUENCE [LARGE SCALE GENOMIC DNA]</scope>
    <source>
        <strain evidence="2 3">CMW 18167</strain>
    </source>
</reference>
<gene>
    <name evidence="2" type="ORF">Plec18167_007177</name>
</gene>
<evidence type="ECO:0000256" key="1">
    <source>
        <dbReference type="SAM" id="MobiDB-lite"/>
    </source>
</evidence>
<feature type="compositionally biased region" description="Basic and acidic residues" evidence="1">
    <location>
        <begin position="50"/>
        <end position="62"/>
    </location>
</feature>
<feature type="compositionally biased region" description="Basic and acidic residues" evidence="1">
    <location>
        <begin position="1"/>
        <end position="28"/>
    </location>
</feature>
<dbReference type="EMBL" id="JAVDPF010000028">
    <property type="protein sequence ID" value="KAL1871243.1"/>
    <property type="molecule type" value="Genomic_DNA"/>
</dbReference>
<name>A0ABR3X6D7_9EURO</name>
<evidence type="ECO:0000313" key="3">
    <source>
        <dbReference type="Proteomes" id="UP001583193"/>
    </source>
</evidence>
<comment type="caution">
    <text evidence="2">The sequence shown here is derived from an EMBL/GenBank/DDBJ whole genome shotgun (WGS) entry which is preliminary data.</text>
</comment>
<feature type="compositionally biased region" description="Polar residues" evidence="1">
    <location>
        <begin position="85"/>
        <end position="94"/>
    </location>
</feature>
<sequence>MEERQEHDEFTQNSAHKEREQRPSREKMGVVCALGDGRCRRGVGPAARPESARQSDESDTGHESTAQQGTECSDGDEPCDETSSRHPQNGSVTQFFALGSGVSDKTGFWREI</sequence>
<proteinExistence type="predicted"/>
<organism evidence="2 3">
    <name type="scientific">Paecilomyces lecythidis</name>
    <dbReference type="NCBI Taxonomy" id="3004212"/>
    <lineage>
        <taxon>Eukaryota</taxon>
        <taxon>Fungi</taxon>
        <taxon>Dikarya</taxon>
        <taxon>Ascomycota</taxon>
        <taxon>Pezizomycotina</taxon>
        <taxon>Eurotiomycetes</taxon>
        <taxon>Eurotiomycetidae</taxon>
        <taxon>Eurotiales</taxon>
        <taxon>Thermoascaceae</taxon>
        <taxon>Paecilomyces</taxon>
    </lineage>
</organism>
<protein>
    <submittedName>
        <fullName evidence="2">Uncharacterized protein</fullName>
    </submittedName>
</protein>